<organism evidence="1 2">
    <name type="scientific">Ambrosiozyma monospora</name>
    <name type="common">Yeast</name>
    <name type="synonym">Endomycopsis monosporus</name>
    <dbReference type="NCBI Taxonomy" id="43982"/>
    <lineage>
        <taxon>Eukaryota</taxon>
        <taxon>Fungi</taxon>
        <taxon>Dikarya</taxon>
        <taxon>Ascomycota</taxon>
        <taxon>Saccharomycotina</taxon>
        <taxon>Pichiomycetes</taxon>
        <taxon>Pichiales</taxon>
        <taxon>Pichiaceae</taxon>
        <taxon>Ambrosiozyma</taxon>
    </lineage>
</organism>
<reference evidence="1" key="1">
    <citation type="submission" date="2023-04" db="EMBL/GenBank/DDBJ databases">
        <title>Ambrosiozyma monospora NBRC 10751.</title>
        <authorList>
            <person name="Ichikawa N."/>
            <person name="Sato H."/>
            <person name="Tonouchi N."/>
        </authorList>
    </citation>
    <scope>NUCLEOTIDE SEQUENCE</scope>
    <source>
        <strain evidence="1">NBRC 10751</strain>
    </source>
</reference>
<dbReference type="EMBL" id="BSXS01008272">
    <property type="protein sequence ID" value="GME92026.1"/>
    <property type="molecule type" value="Genomic_DNA"/>
</dbReference>
<dbReference type="Proteomes" id="UP001165064">
    <property type="component" value="Unassembled WGS sequence"/>
</dbReference>
<evidence type="ECO:0000313" key="1">
    <source>
        <dbReference type="EMBL" id="GME92026.1"/>
    </source>
</evidence>
<keyword evidence="2" id="KW-1185">Reference proteome</keyword>
<comment type="caution">
    <text evidence="1">The sequence shown here is derived from an EMBL/GenBank/DDBJ whole genome shotgun (WGS) entry which is preliminary data.</text>
</comment>
<accession>A0ACB5TP54</accession>
<sequence length="324" mass="36644">MLEHLPKSLKHVNEVVQITGLPTLLNNENDHLYFDVYVNGTFHGEGKYPLRVYNQIQDTELANKKPKKIELFSKSSTAPVGVVEVTLEYVGKNYNVDTYVELVLDWRSVYGKNIVENDKNLIIVLDKVRKTGIQTVVKFFPELMSNLFDIYLLACQKHEILTASGAEQENKFKRLAQTAFECIVHLLDMVIARQDSYIYLFDQLLETSIPKIGNYLLSDLTGYLGQFETLWNSTCRAICRVSVLVNSIAVISISDDKTFFGSVVQLADTMTRFLSSTNESFVSDQLVLIDSLEVILESLRGTCNDYQLTKIIADWCGAIGLKGQ</sequence>
<proteinExistence type="predicted"/>
<gene>
    <name evidence="1" type="ORF">Amon02_000902000</name>
</gene>
<protein>
    <submittedName>
        <fullName evidence="1">Unnamed protein product</fullName>
    </submittedName>
</protein>
<evidence type="ECO:0000313" key="2">
    <source>
        <dbReference type="Proteomes" id="UP001165064"/>
    </source>
</evidence>
<name>A0ACB5TP54_AMBMO</name>